<gene>
    <name evidence="2" type="ORF">B0T19DRAFT_2202</name>
</gene>
<comment type="caution">
    <text evidence="2">The sequence shown here is derived from an EMBL/GenBank/DDBJ whole genome shotgun (WGS) entry which is preliminary data.</text>
</comment>
<dbReference type="AlphaFoldDB" id="A0AAE0MJS4"/>
<evidence type="ECO:0000313" key="2">
    <source>
        <dbReference type="EMBL" id="KAK3335176.1"/>
    </source>
</evidence>
<proteinExistence type="predicted"/>
<evidence type="ECO:0000313" key="3">
    <source>
        <dbReference type="Proteomes" id="UP001286456"/>
    </source>
</evidence>
<protein>
    <submittedName>
        <fullName evidence="2">Uncharacterized protein</fullName>
    </submittedName>
</protein>
<feature type="region of interest" description="Disordered" evidence="1">
    <location>
        <begin position="49"/>
        <end position="70"/>
    </location>
</feature>
<reference evidence="2" key="1">
    <citation type="journal article" date="2023" name="Mol. Phylogenet. Evol.">
        <title>Genome-scale phylogeny and comparative genomics of the fungal order Sordariales.</title>
        <authorList>
            <person name="Hensen N."/>
            <person name="Bonometti L."/>
            <person name="Westerberg I."/>
            <person name="Brannstrom I.O."/>
            <person name="Guillou S."/>
            <person name="Cros-Aarteil S."/>
            <person name="Calhoun S."/>
            <person name="Haridas S."/>
            <person name="Kuo A."/>
            <person name="Mondo S."/>
            <person name="Pangilinan J."/>
            <person name="Riley R."/>
            <person name="LaButti K."/>
            <person name="Andreopoulos B."/>
            <person name="Lipzen A."/>
            <person name="Chen C."/>
            <person name="Yan M."/>
            <person name="Daum C."/>
            <person name="Ng V."/>
            <person name="Clum A."/>
            <person name="Steindorff A."/>
            <person name="Ohm R.A."/>
            <person name="Martin F."/>
            <person name="Silar P."/>
            <person name="Natvig D.O."/>
            <person name="Lalanne C."/>
            <person name="Gautier V."/>
            <person name="Ament-Velasquez S.L."/>
            <person name="Kruys A."/>
            <person name="Hutchinson M.I."/>
            <person name="Powell A.J."/>
            <person name="Barry K."/>
            <person name="Miller A.N."/>
            <person name="Grigoriev I.V."/>
            <person name="Debuchy R."/>
            <person name="Gladieux P."/>
            <person name="Hiltunen Thoren M."/>
            <person name="Johannesson H."/>
        </authorList>
    </citation>
    <scope>NUCLEOTIDE SEQUENCE</scope>
    <source>
        <strain evidence="2">SMH4131-1</strain>
    </source>
</reference>
<keyword evidence="3" id="KW-1185">Reference proteome</keyword>
<reference evidence="2" key="2">
    <citation type="submission" date="2023-06" db="EMBL/GenBank/DDBJ databases">
        <authorList>
            <consortium name="Lawrence Berkeley National Laboratory"/>
            <person name="Haridas S."/>
            <person name="Hensen N."/>
            <person name="Bonometti L."/>
            <person name="Westerberg I."/>
            <person name="Brannstrom I.O."/>
            <person name="Guillou S."/>
            <person name="Cros-Aarteil S."/>
            <person name="Calhoun S."/>
            <person name="Kuo A."/>
            <person name="Mondo S."/>
            <person name="Pangilinan J."/>
            <person name="Riley R."/>
            <person name="Labutti K."/>
            <person name="Andreopoulos B."/>
            <person name="Lipzen A."/>
            <person name="Chen C."/>
            <person name="Yanf M."/>
            <person name="Daum C."/>
            <person name="Ng V."/>
            <person name="Clum A."/>
            <person name="Steindorff A."/>
            <person name="Ohm R."/>
            <person name="Martin F."/>
            <person name="Silar P."/>
            <person name="Natvig D."/>
            <person name="Lalanne C."/>
            <person name="Gautier V."/>
            <person name="Ament-Velasquez S.L."/>
            <person name="Kruys A."/>
            <person name="Hutchinson M.I."/>
            <person name="Powell A.J."/>
            <person name="Barry K."/>
            <person name="Miller A.N."/>
            <person name="Grigoriev I.V."/>
            <person name="Debuchy R."/>
            <person name="Gladieux P."/>
            <person name="Thoren M.H."/>
            <person name="Johannesson H."/>
        </authorList>
    </citation>
    <scope>NUCLEOTIDE SEQUENCE</scope>
    <source>
        <strain evidence="2">SMH4131-1</strain>
    </source>
</reference>
<accession>A0AAE0MJS4</accession>
<organism evidence="2 3">
    <name type="scientific">Cercophora scortea</name>
    <dbReference type="NCBI Taxonomy" id="314031"/>
    <lineage>
        <taxon>Eukaryota</taxon>
        <taxon>Fungi</taxon>
        <taxon>Dikarya</taxon>
        <taxon>Ascomycota</taxon>
        <taxon>Pezizomycotina</taxon>
        <taxon>Sordariomycetes</taxon>
        <taxon>Sordariomycetidae</taxon>
        <taxon>Sordariales</taxon>
        <taxon>Lasiosphaeriaceae</taxon>
        <taxon>Cercophora</taxon>
    </lineage>
</organism>
<evidence type="ECO:0000256" key="1">
    <source>
        <dbReference type="SAM" id="MobiDB-lite"/>
    </source>
</evidence>
<dbReference type="EMBL" id="JAUEPO010000001">
    <property type="protein sequence ID" value="KAK3335176.1"/>
    <property type="molecule type" value="Genomic_DNA"/>
</dbReference>
<name>A0AAE0MJS4_9PEZI</name>
<dbReference type="Proteomes" id="UP001286456">
    <property type="component" value="Unassembled WGS sequence"/>
</dbReference>
<sequence>MLNFIQSQSRLFTGLLSLGAIGVSAAYFSKRELDRTCLPVPISALPKPSAARNFVQRPGEPSPKPSWGLESSTLLSSWKHSCDDEDDESKSDSNRNLENTHWIPSFVALQADVPLAPLAQYRKSESKGDPIREDDDDVLSLAEHFLAAFLDARAAGPEAWFLDNDVPPLSFTPGSHLFGNNAGLGAFLLGTWSSSPTQSKHFQPPDLPPSVPCPVSEFPSNKAVILYKAGNTAAAGTIMYWKVPEETVRASDRLAAWGPPWRLMLGGFQEFIVEKVSETTARVTYVSVESAHLHPGGTSKRDFKRVPWVGYRLHVLYAQVLLYKTTRRLRRVIG</sequence>